<dbReference type="PANTHER" id="PTHR43877:SF1">
    <property type="entry name" value="ACETYLTRANSFERASE"/>
    <property type="match status" value="1"/>
</dbReference>
<accession>A0ABV8KV64</accession>
<feature type="domain" description="N-acetyltransferase" evidence="3">
    <location>
        <begin position="5"/>
        <end position="168"/>
    </location>
</feature>
<dbReference type="EMBL" id="JBHSBN010000028">
    <property type="protein sequence ID" value="MFC4109772.1"/>
    <property type="molecule type" value="Genomic_DNA"/>
</dbReference>
<evidence type="ECO:0000256" key="2">
    <source>
        <dbReference type="ARBA" id="ARBA00023315"/>
    </source>
</evidence>
<dbReference type="InterPro" id="IPR000182">
    <property type="entry name" value="GNAT_dom"/>
</dbReference>
<dbReference type="Pfam" id="PF00583">
    <property type="entry name" value="Acetyltransf_1"/>
    <property type="match status" value="1"/>
</dbReference>
<name>A0ABV8KV64_9ACTN</name>
<evidence type="ECO:0000313" key="4">
    <source>
        <dbReference type="EMBL" id="MFC4109772.1"/>
    </source>
</evidence>
<comment type="caution">
    <text evidence="4">The sequence shown here is derived from an EMBL/GenBank/DDBJ whole genome shotgun (WGS) entry which is preliminary data.</text>
</comment>
<proteinExistence type="predicted"/>
<keyword evidence="2 4" id="KW-0012">Acyltransferase</keyword>
<dbReference type="PROSITE" id="PS51186">
    <property type="entry name" value="GNAT"/>
    <property type="match status" value="1"/>
</dbReference>
<gene>
    <name evidence="4" type="ORF">ACFOX0_28060</name>
</gene>
<reference evidence="5" key="1">
    <citation type="journal article" date="2019" name="Int. J. Syst. Evol. Microbiol.">
        <title>The Global Catalogue of Microorganisms (GCM) 10K type strain sequencing project: providing services to taxonomists for standard genome sequencing and annotation.</title>
        <authorList>
            <consortium name="The Broad Institute Genomics Platform"/>
            <consortium name="The Broad Institute Genome Sequencing Center for Infectious Disease"/>
            <person name="Wu L."/>
            <person name="Ma J."/>
        </authorList>
    </citation>
    <scope>NUCLEOTIDE SEQUENCE [LARGE SCALE GENOMIC DNA]</scope>
    <source>
        <strain evidence="5">2902at01</strain>
    </source>
</reference>
<evidence type="ECO:0000313" key="5">
    <source>
        <dbReference type="Proteomes" id="UP001595868"/>
    </source>
</evidence>
<dbReference type="InterPro" id="IPR016181">
    <property type="entry name" value="Acyl_CoA_acyltransferase"/>
</dbReference>
<dbReference type="SUPFAM" id="SSF55729">
    <property type="entry name" value="Acyl-CoA N-acyltransferases (Nat)"/>
    <property type="match status" value="1"/>
</dbReference>
<keyword evidence="5" id="KW-1185">Reference proteome</keyword>
<evidence type="ECO:0000259" key="3">
    <source>
        <dbReference type="PROSITE" id="PS51186"/>
    </source>
</evidence>
<dbReference type="PANTHER" id="PTHR43877">
    <property type="entry name" value="AMINOALKYLPHOSPHONATE N-ACETYLTRANSFERASE-RELATED-RELATED"/>
    <property type="match status" value="1"/>
</dbReference>
<dbReference type="Gene3D" id="3.40.630.30">
    <property type="match status" value="1"/>
</dbReference>
<protein>
    <submittedName>
        <fullName evidence="4">GNAT family N-acetyltransferase</fullName>
        <ecNumber evidence="4">2.3.-.-</ecNumber>
    </submittedName>
</protein>
<keyword evidence="1 4" id="KW-0808">Transferase</keyword>
<dbReference type="EC" id="2.3.-.-" evidence="4"/>
<dbReference type="InterPro" id="IPR050832">
    <property type="entry name" value="Bact_Acetyltransf"/>
</dbReference>
<dbReference type="RefSeq" id="WP_377551592.1">
    <property type="nucleotide sequence ID" value="NZ_JBHSBN010000028.1"/>
</dbReference>
<dbReference type="Proteomes" id="UP001595868">
    <property type="component" value="Unassembled WGS sequence"/>
</dbReference>
<dbReference type="GO" id="GO:0016746">
    <property type="term" value="F:acyltransferase activity"/>
    <property type="evidence" value="ECO:0007669"/>
    <property type="project" value="UniProtKB-KW"/>
</dbReference>
<evidence type="ECO:0000256" key="1">
    <source>
        <dbReference type="ARBA" id="ARBA00022679"/>
    </source>
</evidence>
<sequence length="168" mass="17933">MTGRITLRPGTPADADVVGRVFLACWHVSYADLLSPAALARYDEAGARALWRRVLTGHPDGTLVADLPGDAGVRGVVRFGPDPDDPDAGHVFSLYVHPDGQGLGLGGRLLGAAVDRLRAAGHDAATLWVFAANASARAFYARHGFTPDGTTRIEPEYAEPELRLRRPL</sequence>
<organism evidence="4 5">
    <name type="scientific">Micromonospora zhanjiangensis</name>
    <dbReference type="NCBI Taxonomy" id="1522057"/>
    <lineage>
        <taxon>Bacteria</taxon>
        <taxon>Bacillati</taxon>
        <taxon>Actinomycetota</taxon>
        <taxon>Actinomycetes</taxon>
        <taxon>Micromonosporales</taxon>
        <taxon>Micromonosporaceae</taxon>
        <taxon>Micromonospora</taxon>
    </lineage>
</organism>